<feature type="signal peptide" evidence="4">
    <location>
        <begin position="1"/>
        <end position="17"/>
    </location>
</feature>
<dbReference type="InterPro" id="IPR043957">
    <property type="entry name" value="Vanin_C"/>
</dbReference>
<feature type="chain" id="PRO_5040347044" description="CN hydrolase domain-containing protein" evidence="4">
    <location>
        <begin position="18"/>
        <end position="486"/>
    </location>
</feature>
<accession>A0A9P0DC00</accession>
<evidence type="ECO:0000256" key="3">
    <source>
        <dbReference type="SAM" id="Phobius"/>
    </source>
</evidence>
<feature type="transmembrane region" description="Helical" evidence="3">
    <location>
        <begin position="455"/>
        <end position="485"/>
    </location>
</feature>
<dbReference type="Pfam" id="PF00795">
    <property type="entry name" value="CN_hydrolase"/>
    <property type="match status" value="1"/>
</dbReference>
<evidence type="ECO:0000259" key="5">
    <source>
        <dbReference type="PROSITE" id="PS50263"/>
    </source>
</evidence>
<evidence type="ECO:0000256" key="1">
    <source>
        <dbReference type="ARBA" id="ARBA00008225"/>
    </source>
</evidence>
<evidence type="ECO:0000313" key="7">
    <source>
        <dbReference type="Proteomes" id="UP001153636"/>
    </source>
</evidence>
<organism evidence="6 7">
    <name type="scientific">Psylliodes chrysocephalus</name>
    <dbReference type="NCBI Taxonomy" id="3402493"/>
    <lineage>
        <taxon>Eukaryota</taxon>
        <taxon>Metazoa</taxon>
        <taxon>Ecdysozoa</taxon>
        <taxon>Arthropoda</taxon>
        <taxon>Hexapoda</taxon>
        <taxon>Insecta</taxon>
        <taxon>Pterygota</taxon>
        <taxon>Neoptera</taxon>
        <taxon>Endopterygota</taxon>
        <taxon>Coleoptera</taxon>
        <taxon>Polyphaga</taxon>
        <taxon>Cucujiformia</taxon>
        <taxon>Chrysomeloidea</taxon>
        <taxon>Chrysomelidae</taxon>
        <taxon>Galerucinae</taxon>
        <taxon>Alticini</taxon>
        <taxon>Psylliodes</taxon>
    </lineage>
</organism>
<dbReference type="Pfam" id="PF19018">
    <property type="entry name" value="Vanin_C"/>
    <property type="match status" value="1"/>
</dbReference>
<dbReference type="PANTHER" id="PTHR10609:SF14">
    <property type="entry name" value="BIOTINIDASE"/>
    <property type="match status" value="1"/>
</dbReference>
<proteinExistence type="inferred from homology"/>
<reference evidence="6" key="1">
    <citation type="submission" date="2022-01" db="EMBL/GenBank/DDBJ databases">
        <authorList>
            <person name="King R."/>
        </authorList>
    </citation>
    <scope>NUCLEOTIDE SEQUENCE</scope>
</reference>
<keyword evidence="3" id="KW-0472">Membrane</keyword>
<dbReference type="InterPro" id="IPR003010">
    <property type="entry name" value="C-N_Hydrolase"/>
</dbReference>
<keyword evidence="7" id="KW-1185">Reference proteome</keyword>
<dbReference type="Proteomes" id="UP001153636">
    <property type="component" value="Chromosome 8"/>
</dbReference>
<dbReference type="AlphaFoldDB" id="A0A9P0DC00"/>
<keyword evidence="4" id="KW-0732">Signal</keyword>
<dbReference type="EMBL" id="OV651820">
    <property type="protein sequence ID" value="CAH1113958.1"/>
    <property type="molecule type" value="Genomic_DNA"/>
</dbReference>
<protein>
    <recommendedName>
        <fullName evidence="5">CN hydrolase domain-containing protein</fullName>
    </recommendedName>
</protein>
<dbReference type="InterPro" id="IPR040154">
    <property type="entry name" value="Biotinidase/VNN"/>
</dbReference>
<gene>
    <name evidence="6" type="ORF">PSYICH_LOCUS14668</name>
</gene>
<evidence type="ECO:0000256" key="2">
    <source>
        <dbReference type="ARBA" id="ARBA00022801"/>
    </source>
</evidence>
<dbReference type="SUPFAM" id="SSF56317">
    <property type="entry name" value="Carbon-nitrogen hydrolase"/>
    <property type="match status" value="1"/>
</dbReference>
<dbReference type="PROSITE" id="PS50263">
    <property type="entry name" value="CN_HYDROLASE"/>
    <property type="match status" value="1"/>
</dbReference>
<dbReference type="GO" id="GO:0016787">
    <property type="term" value="F:hydrolase activity"/>
    <property type="evidence" value="ECO:0007669"/>
    <property type="project" value="UniProtKB-KW"/>
</dbReference>
<dbReference type="PANTHER" id="PTHR10609">
    <property type="entry name" value="BIOTINIDASE-RELATED"/>
    <property type="match status" value="1"/>
</dbReference>
<dbReference type="InterPro" id="IPR036526">
    <property type="entry name" value="C-N_Hydrolase_sf"/>
</dbReference>
<feature type="domain" description="CN hydrolase" evidence="5">
    <location>
        <begin position="24"/>
        <end position="278"/>
    </location>
</feature>
<comment type="similarity">
    <text evidence="1">Belongs to the carbon-nitrogen hydrolase superfamily. BTD/VNN family.</text>
</comment>
<dbReference type="OrthoDB" id="10250282at2759"/>
<dbReference type="Gene3D" id="3.60.110.10">
    <property type="entry name" value="Carbon-nitrogen hydrolase"/>
    <property type="match status" value="1"/>
</dbReference>
<evidence type="ECO:0000313" key="6">
    <source>
        <dbReference type="EMBL" id="CAH1113958.1"/>
    </source>
</evidence>
<keyword evidence="3" id="KW-0812">Transmembrane</keyword>
<keyword evidence="2" id="KW-0378">Hydrolase</keyword>
<sequence>MASTKLLLLSFTIICLAQFIKTDYIAAVVEYQPINGTAPNETVESNIAQYVYNIEQARNSKVQIIVFPEYGLTGLVFNPTGYAIEIPNPGDNTTYEHYWLQKLANAAVAHSMYVVLNLLEQEKDNRNNTTYYNTNIVFDKYGKLVAKYRKINVYEEPAITPGSYNQNQNTFVTDFGITFGTFTCYDITFFNPARSVLSKSVTDIVYPTAWHSFLPFHHSLSIQSGYALANKVNLLAANLNNVEEGIGGSGIYGANGSIFSYYLSGSEGSKLQIATVKNVPTHNNTAFNTFGFEVLDDNIPTLANFKAKRYFESDKYEFRRLNLSQHIVKDEVCHKYFCCVFTVNASSSNASEVYQIMAFKGQIRAGEITDVKLCALLACESEDINTCGERNAKSTAKFESITVETSMPDGPEQYFLPISLNADLNPISNTVFNNTINGDTRTIKYHYSNLKQQNIIAFGIVGNSGVTLSFNFVLIAAILVLNYLYY</sequence>
<evidence type="ECO:0000256" key="4">
    <source>
        <dbReference type="SAM" id="SignalP"/>
    </source>
</evidence>
<name>A0A9P0DC00_9CUCU</name>
<keyword evidence="3" id="KW-1133">Transmembrane helix</keyword>